<feature type="domain" description="4Fe-4S ferredoxin-type" evidence="13">
    <location>
        <begin position="135"/>
        <end position="165"/>
    </location>
</feature>
<dbReference type="SUPFAM" id="SSF46548">
    <property type="entry name" value="alpha-helical ferredoxin"/>
    <property type="match status" value="1"/>
</dbReference>
<protein>
    <recommendedName>
        <fullName evidence="11">Succinate dehydrogenase iron-sulfur subunit</fullName>
        <ecNumber evidence="11">1.3.5.1</ecNumber>
    </recommendedName>
</protein>
<keyword evidence="4" id="KW-0816">Tricarboxylic acid cycle</keyword>
<evidence type="ECO:0000256" key="4">
    <source>
        <dbReference type="ARBA" id="ARBA00022532"/>
    </source>
</evidence>
<evidence type="ECO:0000313" key="15">
    <source>
        <dbReference type="Proteomes" id="UP000619838"/>
    </source>
</evidence>
<comment type="similarity">
    <text evidence="2 11">Belongs to the succinate dehydrogenase/fumarate reductase iron-sulfur protein family.</text>
</comment>
<comment type="caution">
    <text evidence="14">The sequence shown here is derived from an EMBL/GenBank/DDBJ whole genome shotgun (WGS) entry which is preliminary data.</text>
</comment>
<dbReference type="PROSITE" id="PS00198">
    <property type="entry name" value="4FE4S_FER_1"/>
    <property type="match status" value="1"/>
</dbReference>
<evidence type="ECO:0000256" key="7">
    <source>
        <dbReference type="ARBA" id="ARBA00023002"/>
    </source>
</evidence>
<comment type="pathway">
    <text evidence="1">Carbohydrate metabolism; tricarboxylic acid cycle; fumarate from succinate (bacterial route): step 1/1.</text>
</comment>
<evidence type="ECO:0000256" key="10">
    <source>
        <dbReference type="ARBA" id="ARBA00023291"/>
    </source>
</evidence>
<dbReference type="EMBL" id="JADGII010000007">
    <property type="protein sequence ID" value="MBF0636714.1"/>
    <property type="molecule type" value="Genomic_DNA"/>
</dbReference>
<dbReference type="Pfam" id="PF13085">
    <property type="entry name" value="Fer2_3"/>
    <property type="match status" value="1"/>
</dbReference>
<dbReference type="NCBIfam" id="NF004616">
    <property type="entry name" value="PRK05950.1"/>
    <property type="match status" value="1"/>
</dbReference>
<accession>A0ABR9XRW2</accession>
<keyword evidence="5 11" id="KW-0001">2Fe-2S</keyword>
<keyword evidence="15" id="KW-1185">Reference proteome</keyword>
<dbReference type="InterPro" id="IPR025192">
    <property type="entry name" value="Succ_DH/fum_Rdtase_N"/>
</dbReference>
<keyword evidence="6 11" id="KW-0479">Metal-binding</keyword>
<dbReference type="Gene3D" id="3.10.20.30">
    <property type="match status" value="1"/>
</dbReference>
<evidence type="ECO:0000256" key="5">
    <source>
        <dbReference type="ARBA" id="ARBA00022714"/>
    </source>
</evidence>
<sequence length="242" mass="27633">MEYTVRILRYHPELKPRPWRQTYRVEASGHERVLDVLLKIQSEQDPTLALRKSCGHGVCGSDAMMINGENRLACSTLMRDITGKNLTVEPLPGAMVQRDLIIDTDRFWSKYQAVMPWLQASEPAPDRERLQTPDEHEKIEESTKCIMCGACTHACPTSWANHDYLGPAALLKAYRFIFDSRDTATEERLQRIGSGNGLWQCYTVYNCVEACPKDIDITWHITQLKKAALSRRHADGGIQEKR</sequence>
<keyword evidence="9 11" id="KW-0411">Iron-sulfur</keyword>
<dbReference type="InterPro" id="IPR036010">
    <property type="entry name" value="2Fe-2S_ferredoxin-like_sf"/>
</dbReference>
<comment type="cofactor">
    <cofactor evidence="11">
        <name>[3Fe-4S] cluster</name>
        <dbReference type="ChEBI" id="CHEBI:21137"/>
    </cofactor>
    <text evidence="11">Binds 1 [3Fe-4S] cluster.</text>
</comment>
<keyword evidence="8 11" id="KW-0408">Iron</keyword>
<dbReference type="PANTHER" id="PTHR11921">
    <property type="entry name" value="SUCCINATE DEHYDROGENASE IRON-SULFUR PROTEIN"/>
    <property type="match status" value="1"/>
</dbReference>
<gene>
    <name evidence="14" type="ORF">INT08_05920</name>
</gene>
<dbReference type="Gene3D" id="1.10.1060.10">
    <property type="entry name" value="Alpha-helical ferredoxin"/>
    <property type="match status" value="1"/>
</dbReference>
<dbReference type="InterPro" id="IPR004489">
    <property type="entry name" value="Succ_DH/fum_Rdtase_Fe-S"/>
</dbReference>
<keyword evidence="10 11" id="KW-0003">3Fe-4S</keyword>
<proteinExistence type="inferred from homology"/>
<comment type="cofactor">
    <cofactor evidence="11">
        <name>[2Fe-2S] cluster</name>
        <dbReference type="ChEBI" id="CHEBI:190135"/>
    </cofactor>
    <text evidence="11">Binds 1 [2Fe-2S] cluster.</text>
</comment>
<dbReference type="Proteomes" id="UP000619838">
    <property type="component" value="Unassembled WGS sequence"/>
</dbReference>
<keyword evidence="3 11" id="KW-0004">4Fe-4S</keyword>
<dbReference type="PANTHER" id="PTHR11921:SF29">
    <property type="entry name" value="SUCCINATE DEHYDROGENASE [UBIQUINONE] IRON-SULFUR SUBUNIT, MITOCHONDRIAL"/>
    <property type="match status" value="1"/>
</dbReference>
<dbReference type="NCBIfam" id="TIGR00384">
    <property type="entry name" value="dhsB"/>
    <property type="match status" value="1"/>
</dbReference>
<comment type="cofactor">
    <cofactor evidence="11">
        <name>[4Fe-4S] cluster</name>
        <dbReference type="ChEBI" id="CHEBI:49883"/>
    </cofactor>
    <text evidence="11">Binds 1 [4Fe-4S] cluster.</text>
</comment>
<dbReference type="PROSITE" id="PS51379">
    <property type="entry name" value="4FE4S_FER_2"/>
    <property type="match status" value="1"/>
</dbReference>
<dbReference type="InterPro" id="IPR017900">
    <property type="entry name" value="4Fe4S_Fe_S_CS"/>
</dbReference>
<evidence type="ECO:0000256" key="11">
    <source>
        <dbReference type="RuleBase" id="RU361237"/>
    </source>
</evidence>
<dbReference type="EC" id="1.3.5.1" evidence="11"/>
<dbReference type="InterPro" id="IPR017896">
    <property type="entry name" value="4Fe4S_Fe-S-bd"/>
</dbReference>
<evidence type="ECO:0000259" key="13">
    <source>
        <dbReference type="PROSITE" id="PS51379"/>
    </source>
</evidence>
<comment type="catalytic activity">
    <reaction evidence="11">
        <text>a quinone + succinate = fumarate + a quinol</text>
        <dbReference type="Rhea" id="RHEA:40523"/>
        <dbReference type="ChEBI" id="CHEBI:24646"/>
        <dbReference type="ChEBI" id="CHEBI:29806"/>
        <dbReference type="ChEBI" id="CHEBI:30031"/>
        <dbReference type="ChEBI" id="CHEBI:132124"/>
        <dbReference type="EC" id="1.3.5.1"/>
    </reaction>
</comment>
<dbReference type="Pfam" id="PF13237">
    <property type="entry name" value="Fer4_10"/>
    <property type="match status" value="1"/>
</dbReference>
<keyword evidence="7" id="KW-0560">Oxidoreductase</keyword>
<evidence type="ECO:0000256" key="9">
    <source>
        <dbReference type="ARBA" id="ARBA00023014"/>
    </source>
</evidence>
<dbReference type="InterPro" id="IPR050573">
    <property type="entry name" value="SDH/FRD_Iron-Sulfur"/>
</dbReference>
<evidence type="ECO:0000259" key="12">
    <source>
        <dbReference type="PROSITE" id="PS51085"/>
    </source>
</evidence>
<dbReference type="PROSITE" id="PS51085">
    <property type="entry name" value="2FE2S_FER_2"/>
    <property type="match status" value="1"/>
</dbReference>
<evidence type="ECO:0000256" key="3">
    <source>
        <dbReference type="ARBA" id="ARBA00022485"/>
    </source>
</evidence>
<dbReference type="CDD" id="cd00207">
    <property type="entry name" value="fer2"/>
    <property type="match status" value="1"/>
</dbReference>
<dbReference type="InterPro" id="IPR009051">
    <property type="entry name" value="Helical_ferredxn"/>
</dbReference>
<evidence type="ECO:0000256" key="8">
    <source>
        <dbReference type="ARBA" id="ARBA00023004"/>
    </source>
</evidence>
<evidence type="ECO:0000256" key="2">
    <source>
        <dbReference type="ARBA" id="ARBA00009433"/>
    </source>
</evidence>
<reference evidence="14 15" key="1">
    <citation type="journal article" date="2020" name="Microorganisms">
        <title>Simultaneous Genome Sequencing of Prosthecochloris ethylica and Desulfuromonas acetoxidans within a Syntrophic Mixture Reveals Unique Pili and Protein Interactions.</title>
        <authorList>
            <person name="Kyndt J.A."/>
            <person name="Van Beeumen J.J."/>
            <person name="Meyer T.E."/>
        </authorList>
    </citation>
    <scope>NUCLEOTIDE SEQUENCE [LARGE SCALE GENOMIC DNA]</scope>
    <source>
        <strain evidence="14 15">N3</strain>
    </source>
</reference>
<name>A0ABR9XRW2_9CHLB</name>
<dbReference type="InterPro" id="IPR012675">
    <property type="entry name" value="Beta-grasp_dom_sf"/>
</dbReference>
<feature type="domain" description="2Fe-2S ferredoxin-type" evidence="12">
    <location>
        <begin position="3"/>
        <end position="94"/>
    </location>
</feature>
<evidence type="ECO:0000313" key="14">
    <source>
        <dbReference type="EMBL" id="MBF0636714.1"/>
    </source>
</evidence>
<evidence type="ECO:0000256" key="6">
    <source>
        <dbReference type="ARBA" id="ARBA00022723"/>
    </source>
</evidence>
<dbReference type="InterPro" id="IPR001041">
    <property type="entry name" value="2Fe-2S_ferredoxin-type"/>
</dbReference>
<dbReference type="RefSeq" id="WP_175187829.1">
    <property type="nucleotide sequence ID" value="NZ_JABVZQ010000023.1"/>
</dbReference>
<organism evidence="14 15">
    <name type="scientific">Prosthecochloris ethylica</name>
    <dbReference type="NCBI Taxonomy" id="2743976"/>
    <lineage>
        <taxon>Bacteria</taxon>
        <taxon>Pseudomonadati</taxon>
        <taxon>Chlorobiota</taxon>
        <taxon>Chlorobiia</taxon>
        <taxon>Chlorobiales</taxon>
        <taxon>Chlorobiaceae</taxon>
        <taxon>Prosthecochloris</taxon>
    </lineage>
</organism>
<dbReference type="SUPFAM" id="SSF54292">
    <property type="entry name" value="2Fe-2S ferredoxin-like"/>
    <property type="match status" value="1"/>
</dbReference>
<evidence type="ECO:0000256" key="1">
    <source>
        <dbReference type="ARBA" id="ARBA00004894"/>
    </source>
</evidence>